<keyword evidence="1" id="KW-0805">Transcription regulation</keyword>
<dbReference type="SUPFAM" id="SSF46689">
    <property type="entry name" value="Homeodomain-like"/>
    <property type="match status" value="1"/>
</dbReference>
<accession>A0ABU0RAC0</accession>
<evidence type="ECO:0000313" key="7">
    <source>
        <dbReference type="Proteomes" id="UP001239083"/>
    </source>
</evidence>
<protein>
    <submittedName>
        <fullName evidence="6">AcrR family transcriptional regulator</fullName>
    </submittedName>
</protein>
<dbReference type="PANTHER" id="PTHR30055:SF234">
    <property type="entry name" value="HTH-TYPE TRANSCRIPTIONAL REGULATOR BETI"/>
    <property type="match status" value="1"/>
</dbReference>
<feature type="DNA-binding region" description="H-T-H motif" evidence="4">
    <location>
        <begin position="43"/>
        <end position="62"/>
    </location>
</feature>
<keyword evidence="2 4" id="KW-0238">DNA-binding</keyword>
<keyword evidence="3" id="KW-0804">Transcription</keyword>
<dbReference type="PROSITE" id="PS50977">
    <property type="entry name" value="HTH_TETR_2"/>
    <property type="match status" value="1"/>
</dbReference>
<dbReference type="InterPro" id="IPR001647">
    <property type="entry name" value="HTH_TetR"/>
</dbReference>
<dbReference type="InterPro" id="IPR009057">
    <property type="entry name" value="Homeodomain-like_sf"/>
</dbReference>
<dbReference type="PANTHER" id="PTHR30055">
    <property type="entry name" value="HTH-TYPE TRANSCRIPTIONAL REGULATOR RUTR"/>
    <property type="match status" value="1"/>
</dbReference>
<dbReference type="InterPro" id="IPR050109">
    <property type="entry name" value="HTH-type_TetR-like_transc_reg"/>
</dbReference>
<name>A0ABU0RAC0_9MICO</name>
<evidence type="ECO:0000259" key="5">
    <source>
        <dbReference type="PROSITE" id="PS50977"/>
    </source>
</evidence>
<proteinExistence type="predicted"/>
<organism evidence="6 7">
    <name type="scientific">Agromyces ramosus</name>
    <dbReference type="NCBI Taxonomy" id="33879"/>
    <lineage>
        <taxon>Bacteria</taxon>
        <taxon>Bacillati</taxon>
        <taxon>Actinomycetota</taxon>
        <taxon>Actinomycetes</taxon>
        <taxon>Micrococcales</taxon>
        <taxon>Microbacteriaceae</taxon>
        <taxon>Agromyces</taxon>
    </lineage>
</organism>
<dbReference type="Pfam" id="PF21597">
    <property type="entry name" value="TetR_C_43"/>
    <property type="match status" value="1"/>
</dbReference>
<evidence type="ECO:0000256" key="3">
    <source>
        <dbReference type="ARBA" id="ARBA00023163"/>
    </source>
</evidence>
<keyword evidence="7" id="KW-1185">Reference proteome</keyword>
<feature type="domain" description="HTH tetR-type" evidence="5">
    <location>
        <begin position="21"/>
        <end position="80"/>
    </location>
</feature>
<evidence type="ECO:0000256" key="1">
    <source>
        <dbReference type="ARBA" id="ARBA00023015"/>
    </source>
</evidence>
<evidence type="ECO:0000313" key="6">
    <source>
        <dbReference type="EMBL" id="MDQ0895024.1"/>
    </source>
</evidence>
<dbReference type="InterPro" id="IPR036271">
    <property type="entry name" value="Tet_transcr_reg_TetR-rel_C_sf"/>
</dbReference>
<gene>
    <name evidence="6" type="ORF">QFZ26_002579</name>
</gene>
<dbReference type="PRINTS" id="PR00455">
    <property type="entry name" value="HTHTETR"/>
</dbReference>
<evidence type="ECO:0000256" key="2">
    <source>
        <dbReference type="ARBA" id="ARBA00023125"/>
    </source>
</evidence>
<dbReference type="SUPFAM" id="SSF48498">
    <property type="entry name" value="Tetracyclin repressor-like, C-terminal domain"/>
    <property type="match status" value="1"/>
</dbReference>
<dbReference type="Pfam" id="PF00440">
    <property type="entry name" value="TetR_N"/>
    <property type="match status" value="1"/>
</dbReference>
<dbReference type="RefSeq" id="WP_307042744.1">
    <property type="nucleotide sequence ID" value="NZ_JAUSYY010000001.1"/>
</dbReference>
<dbReference type="InterPro" id="IPR049445">
    <property type="entry name" value="TetR_SbtR-like_C"/>
</dbReference>
<dbReference type="EMBL" id="JAUSYY010000001">
    <property type="protein sequence ID" value="MDQ0895024.1"/>
    <property type="molecule type" value="Genomic_DNA"/>
</dbReference>
<dbReference type="Gene3D" id="1.10.357.10">
    <property type="entry name" value="Tetracycline Repressor, domain 2"/>
    <property type="match status" value="1"/>
</dbReference>
<comment type="caution">
    <text evidence="6">The sequence shown here is derived from an EMBL/GenBank/DDBJ whole genome shotgun (WGS) entry which is preliminary data.</text>
</comment>
<sequence length="189" mass="20800">MTDPALSALLDERRPTRSDARRNFDALIEAGRDAFAEHGVDASLEDIARRAGVGIATLYRNFPTRDLLVEAVYLDEVAGVASFAEDLGDLPPFDALAAWLRRFADYVSRKRVLLDGLNRDSELLQTCREVMYQSGEPLLRRAQSAGLVRADIGIDDAVRLVAGVASVAFPSPEQRERVVDMALDGLRAR</sequence>
<dbReference type="Proteomes" id="UP001239083">
    <property type="component" value="Unassembled WGS sequence"/>
</dbReference>
<reference evidence="6 7" key="1">
    <citation type="submission" date="2023-07" db="EMBL/GenBank/DDBJ databases">
        <title>Comparative genomics of wheat-associated soil bacteria to identify genetic determinants of phenazine resistance.</title>
        <authorList>
            <person name="Mouncey N."/>
        </authorList>
    </citation>
    <scope>NUCLEOTIDE SEQUENCE [LARGE SCALE GENOMIC DNA]</scope>
    <source>
        <strain evidence="6 7">V3I3</strain>
    </source>
</reference>
<evidence type="ECO:0000256" key="4">
    <source>
        <dbReference type="PROSITE-ProRule" id="PRU00335"/>
    </source>
</evidence>